<dbReference type="GO" id="GO:0051301">
    <property type="term" value="P:cell division"/>
    <property type="evidence" value="ECO:0007669"/>
    <property type="project" value="UniProtKB-KW"/>
</dbReference>
<feature type="compositionally biased region" description="Acidic residues" evidence="10">
    <location>
        <begin position="579"/>
        <end position="588"/>
    </location>
</feature>
<dbReference type="InterPro" id="IPR011989">
    <property type="entry name" value="ARM-like"/>
</dbReference>
<dbReference type="InterPro" id="IPR016024">
    <property type="entry name" value="ARM-type_fold"/>
</dbReference>
<comment type="caution">
    <text evidence="12">The sequence shown here is derived from an EMBL/GenBank/DDBJ whole genome shotgun (WGS) entry which is preliminary data.</text>
</comment>
<feature type="repeat" description="HEAT" evidence="9">
    <location>
        <begin position="460"/>
        <end position="494"/>
    </location>
</feature>
<evidence type="ECO:0000256" key="9">
    <source>
        <dbReference type="PROSITE-ProRule" id="PRU00103"/>
    </source>
</evidence>
<dbReference type="GO" id="GO:0005874">
    <property type="term" value="C:microtubule"/>
    <property type="evidence" value="ECO:0007669"/>
    <property type="project" value="UniProtKB-ARBA"/>
</dbReference>
<evidence type="ECO:0000256" key="4">
    <source>
        <dbReference type="ARBA" id="ARBA00022737"/>
    </source>
</evidence>
<keyword evidence="5" id="KW-0498">Mitosis</keyword>
<dbReference type="Gene3D" id="1.25.10.10">
    <property type="entry name" value="Leucine-rich Repeat Variant"/>
    <property type="match status" value="3"/>
</dbReference>
<protein>
    <recommendedName>
        <fullName evidence="11">TOG domain-containing protein</fullName>
    </recommendedName>
</protein>
<feature type="compositionally biased region" description="Polar residues" evidence="10">
    <location>
        <begin position="258"/>
        <end position="271"/>
    </location>
</feature>
<dbReference type="FunFam" id="1.25.10.10:FF:000050">
    <property type="entry name" value="Cytoskeleton-associated protein 5 isoform X1"/>
    <property type="match status" value="1"/>
</dbReference>
<feature type="repeat" description="HEAT" evidence="9">
    <location>
        <begin position="178"/>
        <end position="213"/>
    </location>
</feature>
<evidence type="ECO:0000256" key="3">
    <source>
        <dbReference type="ARBA" id="ARBA00022618"/>
    </source>
</evidence>
<evidence type="ECO:0000256" key="5">
    <source>
        <dbReference type="ARBA" id="ARBA00022776"/>
    </source>
</evidence>
<keyword evidence="2" id="KW-0963">Cytoplasm</keyword>
<evidence type="ECO:0000259" key="11">
    <source>
        <dbReference type="SMART" id="SM01349"/>
    </source>
</evidence>
<feature type="region of interest" description="Disordered" evidence="10">
    <location>
        <begin position="249"/>
        <end position="271"/>
    </location>
</feature>
<dbReference type="GO" id="GO:0051231">
    <property type="term" value="P:spindle elongation"/>
    <property type="evidence" value="ECO:0007669"/>
    <property type="project" value="UniProtKB-ARBA"/>
</dbReference>
<dbReference type="InterPro" id="IPR048491">
    <property type="entry name" value="XMAP215_CLASP_TOG"/>
</dbReference>
<name>A0ABD6E555_9BILA</name>
<evidence type="ECO:0000256" key="10">
    <source>
        <dbReference type="SAM" id="MobiDB-lite"/>
    </source>
</evidence>
<dbReference type="EMBL" id="JBGFUD010000289">
    <property type="protein sequence ID" value="MFH4974191.1"/>
    <property type="molecule type" value="Genomic_DNA"/>
</dbReference>
<dbReference type="FunFam" id="1.25.10.10:FF:000019">
    <property type="entry name" value="Cytoskeleton-associated protein 5"/>
    <property type="match status" value="2"/>
</dbReference>
<dbReference type="Pfam" id="PF21041">
    <property type="entry name" value="XMAP215_CLASP_TOG"/>
    <property type="match status" value="1"/>
</dbReference>
<dbReference type="PANTHER" id="PTHR12609">
    <property type="entry name" value="MICROTUBULE ASSOCIATED PROTEIN XMAP215"/>
    <property type="match status" value="1"/>
</dbReference>
<evidence type="ECO:0000313" key="13">
    <source>
        <dbReference type="Proteomes" id="UP001608902"/>
    </source>
</evidence>
<feature type="compositionally biased region" description="Low complexity" evidence="10">
    <location>
        <begin position="1435"/>
        <end position="1449"/>
    </location>
</feature>
<evidence type="ECO:0000313" key="12">
    <source>
        <dbReference type="EMBL" id="MFH4974191.1"/>
    </source>
</evidence>
<dbReference type="SMART" id="SM01349">
    <property type="entry name" value="TOG"/>
    <property type="match status" value="3"/>
</dbReference>
<dbReference type="InterPro" id="IPR021133">
    <property type="entry name" value="HEAT_type_2"/>
</dbReference>
<organism evidence="12 13">
    <name type="scientific">Gnathostoma spinigerum</name>
    <dbReference type="NCBI Taxonomy" id="75299"/>
    <lineage>
        <taxon>Eukaryota</taxon>
        <taxon>Metazoa</taxon>
        <taxon>Ecdysozoa</taxon>
        <taxon>Nematoda</taxon>
        <taxon>Chromadorea</taxon>
        <taxon>Rhabditida</taxon>
        <taxon>Spirurina</taxon>
        <taxon>Gnathostomatomorpha</taxon>
        <taxon>Gnathostomatoidea</taxon>
        <taxon>Gnathostomatidae</taxon>
        <taxon>Gnathostoma</taxon>
    </lineage>
</organism>
<keyword evidence="13" id="KW-1185">Reference proteome</keyword>
<evidence type="ECO:0000256" key="2">
    <source>
        <dbReference type="ARBA" id="ARBA00022490"/>
    </source>
</evidence>
<feature type="domain" description="TOG" evidence="11">
    <location>
        <begin position="636"/>
        <end position="882"/>
    </location>
</feature>
<dbReference type="PROSITE" id="PS50077">
    <property type="entry name" value="HEAT_REPEAT"/>
    <property type="match status" value="2"/>
</dbReference>
<dbReference type="GO" id="GO:0005813">
    <property type="term" value="C:centrosome"/>
    <property type="evidence" value="ECO:0007669"/>
    <property type="project" value="UniProtKB-SubCell"/>
</dbReference>
<feature type="compositionally biased region" description="Basic and acidic residues" evidence="10">
    <location>
        <begin position="905"/>
        <end position="916"/>
    </location>
</feature>
<keyword evidence="4" id="KW-0677">Repeat</keyword>
<evidence type="ECO:0000256" key="8">
    <source>
        <dbReference type="ARBA" id="ARBA00025722"/>
    </source>
</evidence>
<keyword evidence="7" id="KW-0131">Cell cycle</keyword>
<evidence type="ECO:0000256" key="6">
    <source>
        <dbReference type="ARBA" id="ARBA00023212"/>
    </source>
</evidence>
<feature type="domain" description="TOG" evidence="11">
    <location>
        <begin position="5"/>
        <end position="243"/>
    </location>
</feature>
<feature type="region of interest" description="Disordered" evidence="10">
    <location>
        <begin position="1425"/>
        <end position="1494"/>
    </location>
</feature>
<feature type="compositionally biased region" description="Basic and acidic residues" evidence="10">
    <location>
        <begin position="606"/>
        <end position="620"/>
    </location>
</feature>
<feature type="region of interest" description="Disordered" evidence="10">
    <location>
        <begin position="864"/>
        <end position="950"/>
    </location>
</feature>
<accession>A0ABD6E555</accession>
<feature type="domain" description="TOG" evidence="11">
    <location>
        <begin position="287"/>
        <end position="525"/>
    </location>
</feature>
<dbReference type="InterPro" id="IPR034085">
    <property type="entry name" value="TOG"/>
</dbReference>
<evidence type="ECO:0000256" key="1">
    <source>
        <dbReference type="ARBA" id="ARBA00004300"/>
    </source>
</evidence>
<comment type="similarity">
    <text evidence="8">Belongs to the TOG/XMAP215 family.</text>
</comment>
<keyword evidence="6" id="KW-0206">Cytoskeleton</keyword>
<dbReference type="InterPro" id="IPR045110">
    <property type="entry name" value="XMAP215"/>
</dbReference>
<evidence type="ECO:0000256" key="7">
    <source>
        <dbReference type="ARBA" id="ARBA00023306"/>
    </source>
</evidence>
<proteinExistence type="inferred from homology"/>
<keyword evidence="3" id="KW-0132">Cell division</keyword>
<feature type="region of interest" description="Disordered" evidence="10">
    <location>
        <begin position="536"/>
        <end position="620"/>
    </location>
</feature>
<comment type="subcellular location">
    <subcellularLocation>
        <location evidence="1">Cytoplasm</location>
        <location evidence="1">Cytoskeleton</location>
        <location evidence="1">Microtubule organizing center</location>
        <location evidence="1">Centrosome</location>
    </subcellularLocation>
</comment>
<reference evidence="12 13" key="1">
    <citation type="submission" date="2024-08" db="EMBL/GenBank/DDBJ databases">
        <title>Gnathostoma spinigerum genome.</title>
        <authorList>
            <person name="Gonzalez-Bertolin B."/>
            <person name="Monzon S."/>
            <person name="Zaballos A."/>
            <person name="Jimenez P."/>
            <person name="Dekumyoy P."/>
            <person name="Varona S."/>
            <person name="Cuesta I."/>
            <person name="Sumanam S."/>
            <person name="Adisakwattana P."/>
            <person name="Gasser R.B."/>
            <person name="Hernandez-Gonzalez A."/>
            <person name="Young N.D."/>
            <person name="Perteguer M.J."/>
        </authorList>
    </citation>
    <scope>NUCLEOTIDE SEQUENCE [LARGE SCALE GENOMIC DNA]</scope>
    <source>
        <strain evidence="12">AL3</strain>
        <tissue evidence="12">Liver</tissue>
    </source>
</reference>
<dbReference type="SUPFAM" id="SSF48371">
    <property type="entry name" value="ARM repeat"/>
    <property type="match status" value="1"/>
</dbReference>
<sequence>MDEWSLLDEVDVLSKLPANFNEGLDSKKWTERRDSLQSLLDLLTANPRLDPKANYGDILSRLQQILAKDANINVCALCAKCITGMATGLRNEFSSYASMYIPTIFERFKEKKPTLRDPLIECVDAIASTVSLDSIVEEATKSIDKPNPNVKLQGCNFIHRVMMNYASDTASKKFIKGVAPLCVKLCGDSDAEVRDAACSAVGSLMRLTGEKVMGAFLGQVQEDKLRMKKIEDARDKAVAEAAEIAEKRATTTAKSEDNSASCSARNGGTSISKVPPEQIAEEIDPFDLMDPVDVLAKLPADFMEGCSSKKWVERKDALQSLLDLCVANPKLDPKAAYGEHISLLKKILEKDANINVCAMAAKCLTAIASGLRKKFAPHVALVTPVIFEKFKEKKPLLRDPLIDCIDAVAASTSLEAMCDDIQVAVDKPNPNIKIQTNLFLYRAFKRLNAQTMSKKVLKSLAPLLVKHTGDPDPEVRDAAYAALGAAMKAVGEKACLVLISDIAEDKTKMSKIKEFCEKAIQEAGPDVVSAMVQSIHKSNPKGAKADEGENEDDEPLKPPAPGVGSKTNGRKTAKKKINEEEELEEESETKESPKEKTSEGKGAPIKPKDEILRNTSEKAQRLRDERNLKLLKWNFDQPTSEHVEQLRTLLGSVANTIVLGLLFNKDFKQHIKAIDVIQSLVVDSPDSVLANSDLLLKWISLRFFETNPTVLLRVLELTLSIFNLILEHSEPFSDMELASFVPYLILKTGEPKDSVRTPVRQIMQLITEIVSPAKMFPYVLDGLKTKNSRQRMECLQILEQMIDTTGLAATTVPGPSLKQIAACIGDRDNGVRSAAINTIMAAWKEEGDRVFQLIGKMPDKDQTLLDERIKRSGIVPKTKGGPERVNGNSSRSRGRPAISKGIKGRRNDRSSSRTLHDEDDPSRPGSRNGLNRDLSPNGEEGGSLNRTFDVGRELEETMNRRSEVRISRPHSEVQNTPVRRFGLNIEEIIGATEPGMSYEIADTQDDILEPIEPVVRHRAHPPTYARRTESVSSLTSLESSSGEVDKTIYAMSSMSHSTANAAINQLQYLLSDPSNSRFIAERADQVVQSLVTQFSVIRTRSLNDADSLNEVNERIRSICSFIGTMIKDTSAITRVSPNSLKMLFQEFLFLLRDPRVYRLSSQDQICRSINYLTIRVCDNADPTSCFLALCAMLKESLNDPCSNISDLSNKCIIKQSESFLRETALDLDAVFNAIHEFMKEFMPKAEQSEPIKNSIQTMEFCIQRLVAGTKCSIADHIYGVDDPDHSEAVAYMRKCVRGYKNSSNQSSLQSSAYGELPEQVPSSNVEEQVNKLVEHIIANPWGKYTRYLSDFLKQNPSGRQFIDPAIGKNERKKDFVHFWLKKMEVSDINTPDKSAEYIQIHEQLNKLHEQLASLHLKWGFGEAKNRSSNPVVADSSTRSSPRRQPSLPRNMADGAPENEPTADVTHKRHLKPSDVEPLRQRLLNMRRNMGQEVD</sequence>
<dbReference type="Pfam" id="PF21040">
    <property type="entry name" value="CEP104-like_TOG"/>
    <property type="match status" value="1"/>
</dbReference>
<gene>
    <name evidence="12" type="ORF">AB6A40_000900</name>
</gene>
<feature type="compositionally biased region" description="Basic and acidic residues" evidence="10">
    <location>
        <begin position="589"/>
        <end position="599"/>
    </location>
</feature>
<dbReference type="Proteomes" id="UP001608902">
    <property type="component" value="Unassembled WGS sequence"/>
</dbReference>